<gene>
    <name evidence="1" type="ORF">HNP52_000800</name>
</gene>
<comment type="caution">
    <text evidence="1">The sequence shown here is derived from an EMBL/GenBank/DDBJ whole genome shotgun (WGS) entry which is preliminary data.</text>
</comment>
<sequence length="97" mass="10337">MTPEHYRVRIEGQRVLIAVAGDEVLARIHGNLLEVGARAVGPSAWLCDGDVSVQRLSEAIGELGKDEVVYLAANGAERIEFGFLVAPKIDGGIIVTP</sequence>
<reference evidence="1 2" key="1">
    <citation type="submission" date="2020-08" db="EMBL/GenBank/DDBJ databases">
        <title>Functional genomics of gut bacteria from endangered species of beetles.</title>
        <authorList>
            <person name="Carlos-Shanley C."/>
        </authorList>
    </citation>
    <scope>NUCLEOTIDE SEQUENCE [LARGE SCALE GENOMIC DNA]</scope>
    <source>
        <strain evidence="1 2">S00224</strain>
    </source>
</reference>
<protein>
    <submittedName>
        <fullName evidence="1">Uncharacterized protein</fullName>
    </submittedName>
</protein>
<keyword evidence="2" id="KW-1185">Reference proteome</keyword>
<accession>A0A7W7JYK8</accession>
<dbReference type="AlphaFoldDB" id="A0A7W7JYK8"/>
<dbReference type="RefSeq" id="WP_184162770.1">
    <property type="nucleotide sequence ID" value="NZ_JACHLN010000001.1"/>
</dbReference>
<evidence type="ECO:0000313" key="2">
    <source>
        <dbReference type="Proteomes" id="UP000575241"/>
    </source>
</evidence>
<dbReference type="EMBL" id="JACHLN010000001">
    <property type="protein sequence ID" value="MBB4837749.1"/>
    <property type="molecule type" value="Genomic_DNA"/>
</dbReference>
<evidence type="ECO:0000313" key="1">
    <source>
        <dbReference type="EMBL" id="MBB4837749.1"/>
    </source>
</evidence>
<organism evidence="1 2">
    <name type="scientific">Sphingomonas kyeonggiensis</name>
    <dbReference type="NCBI Taxonomy" id="1268553"/>
    <lineage>
        <taxon>Bacteria</taxon>
        <taxon>Pseudomonadati</taxon>
        <taxon>Pseudomonadota</taxon>
        <taxon>Alphaproteobacteria</taxon>
        <taxon>Sphingomonadales</taxon>
        <taxon>Sphingomonadaceae</taxon>
        <taxon>Sphingomonas</taxon>
    </lineage>
</organism>
<proteinExistence type="predicted"/>
<name>A0A7W7JYK8_9SPHN</name>
<dbReference type="Proteomes" id="UP000575241">
    <property type="component" value="Unassembled WGS sequence"/>
</dbReference>